<dbReference type="Proteomes" id="UP000053923">
    <property type="component" value="Unassembled WGS sequence"/>
</dbReference>
<evidence type="ECO:0000313" key="1">
    <source>
        <dbReference type="EMBL" id="KUL21447.1"/>
    </source>
</evidence>
<gene>
    <name evidence="1" type="ORF">ADL12_44690</name>
</gene>
<comment type="caution">
    <text evidence="1">The sequence shown here is derived from an EMBL/GenBank/DDBJ whole genome shotgun (WGS) entry which is preliminary data.</text>
</comment>
<name>A0A124G720_9ACTN</name>
<proteinExistence type="predicted"/>
<keyword evidence="2" id="KW-1185">Reference proteome</keyword>
<reference evidence="2" key="1">
    <citation type="submission" date="2015-10" db="EMBL/GenBank/DDBJ databases">
        <authorList>
            <person name="Ju K.-S."/>
            <person name="Doroghazi J.R."/>
            <person name="Metcalf W.W."/>
        </authorList>
    </citation>
    <scope>NUCLEOTIDE SEQUENCE [LARGE SCALE GENOMIC DNA]</scope>
    <source>
        <strain evidence="2">NRRL 3151</strain>
    </source>
</reference>
<dbReference type="AlphaFoldDB" id="A0A124G720"/>
<evidence type="ECO:0000313" key="2">
    <source>
        <dbReference type="Proteomes" id="UP000053923"/>
    </source>
</evidence>
<organism evidence="1 2">
    <name type="scientific">Streptomyces regalis</name>
    <dbReference type="NCBI Taxonomy" id="68262"/>
    <lineage>
        <taxon>Bacteria</taxon>
        <taxon>Bacillati</taxon>
        <taxon>Actinomycetota</taxon>
        <taxon>Actinomycetes</taxon>
        <taxon>Kitasatosporales</taxon>
        <taxon>Streptomycetaceae</taxon>
        <taxon>Streptomyces</taxon>
    </lineage>
</organism>
<accession>A0A124G720</accession>
<dbReference type="EMBL" id="LLZG01000408">
    <property type="protein sequence ID" value="KUL21447.1"/>
    <property type="molecule type" value="Genomic_DNA"/>
</dbReference>
<sequence length="104" mass="11444">MAVHSIAPVILICSAEVAPIYRRKFHEIELSLSDQVQEFTVTKAVSKKKTVVKDSAPLTKNQQAIKDGFLAGKKAADLAEEIGVSPSYVYTQYKKMKSELDMAA</sequence>
<protein>
    <submittedName>
        <fullName evidence="1">Uncharacterized protein</fullName>
    </submittedName>
</protein>